<evidence type="ECO:0000313" key="3">
    <source>
        <dbReference type="EMBL" id="PLR34821.1"/>
    </source>
</evidence>
<reference evidence="3 4" key="1">
    <citation type="submission" date="2017-12" db="EMBL/GenBank/DDBJ databases">
        <title>Characterization of six clinical isolates of Enterochimera gen. nov., a novel genus of the Yersiniaciae family and the three species Enterochimera arupensis sp. nov., Enterochimera coloradensis sp. nov, and Enterochimera californica sp. nov.</title>
        <authorList>
            <person name="Rossi A."/>
            <person name="Fisher M."/>
        </authorList>
    </citation>
    <scope>NUCLEOTIDE SEQUENCE [LARGE SCALE GENOMIC DNA]</scope>
    <source>
        <strain evidence="4">2016-Iso4</strain>
    </source>
</reference>
<comment type="caution">
    <text evidence="3">The sequence shown here is derived from an EMBL/GenBank/DDBJ whole genome shotgun (WGS) entry which is preliminary data.</text>
</comment>
<name>A0A2N5E2L0_9GAMM</name>
<dbReference type="InterPro" id="IPR011608">
    <property type="entry name" value="PRD"/>
</dbReference>
<keyword evidence="4" id="KW-1185">Reference proteome</keyword>
<dbReference type="PANTHER" id="PTHR30185">
    <property type="entry name" value="CRYPTIC BETA-GLUCOSIDE BGL OPERON ANTITERMINATOR"/>
    <property type="match status" value="1"/>
</dbReference>
<dbReference type="AlphaFoldDB" id="A0A2N5E2L0"/>
<sequence length="426" mass="48101">MSLASSSVPELSGQQRRCHIVLMLYALSPAVRLEKISQINGVDLPTTRQDVAAVAGEIQRFHHLDLLLDETGTCRLSGSSLNQRLCFFHWLRRALRISPDFTTQHAAAALHQGLSPFHQAGEEETNQLLHTLIEQAEVRLRRQVTARDRHFLCLFIKYCLTCHHQLCHPGFTSPQLGWLRQKSECEAAGYLADALTHHFRLPPCDAERDFLILLFTLLKTHQYGNSEAPEDRQLQEEVHRLIVRFQQIAGMSFSSREGLAGQLFTHLGAAIERCRFGIGIDHTLLEEVTRMYPRLMRTTLEALEEFEAVYNLRLSPEEAGLITICFGAWLMQGNALQEKQVLLLTNGNPALETAVEQHIREATLLPLSVKYQPLSHFLHHGPPQGVTLVITPYPADEPAITLPMLHVELPLGKAQRMQIRALLESP</sequence>
<evidence type="ECO:0000256" key="1">
    <source>
        <dbReference type="ARBA" id="ARBA00022737"/>
    </source>
</evidence>
<dbReference type="Proteomes" id="UP000234503">
    <property type="component" value="Unassembled WGS sequence"/>
</dbReference>
<dbReference type="EMBL" id="PJZH01000010">
    <property type="protein sequence ID" value="PLR34821.1"/>
    <property type="molecule type" value="Genomic_DNA"/>
</dbReference>
<dbReference type="PROSITE" id="PS51372">
    <property type="entry name" value="PRD_2"/>
    <property type="match status" value="1"/>
</dbReference>
<organism evidence="3 4">
    <name type="scientific">Chimaeribacter coloradensis</name>
    <dbReference type="NCBI Taxonomy" id="2060068"/>
    <lineage>
        <taxon>Bacteria</taxon>
        <taxon>Pseudomonadati</taxon>
        <taxon>Pseudomonadota</taxon>
        <taxon>Gammaproteobacteria</taxon>
        <taxon>Enterobacterales</taxon>
        <taxon>Yersiniaceae</taxon>
        <taxon>Chimaeribacter</taxon>
    </lineage>
</organism>
<dbReference type="InterPro" id="IPR050661">
    <property type="entry name" value="BglG_antiterminators"/>
</dbReference>
<dbReference type="InterPro" id="IPR036634">
    <property type="entry name" value="PRD_sf"/>
</dbReference>
<evidence type="ECO:0000313" key="4">
    <source>
        <dbReference type="Proteomes" id="UP000234503"/>
    </source>
</evidence>
<dbReference type="SUPFAM" id="SSF63520">
    <property type="entry name" value="PTS-regulatory domain, PRD"/>
    <property type="match status" value="1"/>
</dbReference>
<keyword evidence="1" id="KW-0677">Repeat</keyword>
<dbReference type="RefSeq" id="WP_101824573.1">
    <property type="nucleotide sequence ID" value="NZ_PJZH01000010.1"/>
</dbReference>
<protein>
    <submittedName>
        <fullName evidence="3">Stationary phase inducible protein CsiE</fullName>
    </submittedName>
</protein>
<dbReference type="GO" id="GO:0006355">
    <property type="term" value="P:regulation of DNA-templated transcription"/>
    <property type="evidence" value="ECO:0007669"/>
    <property type="project" value="InterPro"/>
</dbReference>
<dbReference type="PANTHER" id="PTHR30185:SF14">
    <property type="entry name" value="STATIONARY PHASE-INDUCIBLE PROTEIN CSIE-RELATED"/>
    <property type="match status" value="1"/>
</dbReference>
<evidence type="ECO:0000259" key="2">
    <source>
        <dbReference type="PROSITE" id="PS51372"/>
    </source>
</evidence>
<proteinExistence type="predicted"/>
<dbReference type="Pfam" id="PF00874">
    <property type="entry name" value="PRD"/>
    <property type="match status" value="1"/>
</dbReference>
<dbReference type="OrthoDB" id="6415323at2"/>
<dbReference type="Gene3D" id="1.10.1790.10">
    <property type="entry name" value="PRD domain"/>
    <property type="match status" value="1"/>
</dbReference>
<dbReference type="NCBIfam" id="NF008597">
    <property type="entry name" value="PRK11564.1"/>
    <property type="match status" value="1"/>
</dbReference>
<accession>A0A2N5E2L0</accession>
<gene>
    <name evidence="3" type="ORF">CYR32_11710</name>
</gene>
<feature type="domain" description="PRD" evidence="2">
    <location>
        <begin position="229"/>
        <end position="336"/>
    </location>
</feature>